<proteinExistence type="predicted"/>
<dbReference type="EMBL" id="MKZS01000001">
    <property type="protein sequence ID" value="OLT61665.1"/>
    <property type="molecule type" value="Genomic_DNA"/>
</dbReference>
<organism evidence="1 2">
    <name type="scientific">Moorena bouillonii PNG</name>
    <dbReference type="NCBI Taxonomy" id="568701"/>
    <lineage>
        <taxon>Bacteria</taxon>
        <taxon>Bacillati</taxon>
        <taxon>Cyanobacteriota</taxon>
        <taxon>Cyanophyceae</taxon>
        <taxon>Coleofasciculales</taxon>
        <taxon>Coleofasciculaceae</taxon>
        <taxon>Moorena</taxon>
    </lineage>
</organism>
<dbReference type="AlphaFoldDB" id="A0A1U7N6W1"/>
<evidence type="ECO:0000313" key="1">
    <source>
        <dbReference type="EMBL" id="OLT61665.1"/>
    </source>
</evidence>
<reference evidence="1 2" key="1">
    <citation type="submission" date="2016-10" db="EMBL/GenBank/DDBJ databases">
        <title>Comparative genomics uncovers the prolific and rare metabolic potential of the cyanobacterial genus Moorea.</title>
        <authorList>
            <person name="Leao T."/>
            <person name="Castelao G."/>
            <person name="Korobeynikov A."/>
            <person name="Monroe E.A."/>
            <person name="Podell S."/>
            <person name="Glukhov E."/>
            <person name="Allen E."/>
            <person name="Gerwick W.H."/>
            <person name="Gerwick L."/>
        </authorList>
    </citation>
    <scope>NUCLEOTIDE SEQUENCE [LARGE SCALE GENOMIC DNA]</scope>
    <source>
        <strain evidence="1 2">PNG5-198</strain>
    </source>
</reference>
<keyword evidence="2" id="KW-1185">Reference proteome</keyword>
<accession>A0A1U7N6W1</accession>
<dbReference type="RefSeq" id="WP_075902977.1">
    <property type="nucleotide sequence ID" value="NZ_MKZS01000001.1"/>
</dbReference>
<evidence type="ECO:0008006" key="3">
    <source>
        <dbReference type="Google" id="ProtNLM"/>
    </source>
</evidence>
<evidence type="ECO:0000313" key="2">
    <source>
        <dbReference type="Proteomes" id="UP000186657"/>
    </source>
</evidence>
<sequence length="81" mass="9309">MTNYNQVLNQIHSLSLSDQLRLLDELKVLVNQGIEVEGEEETIPITEIIQSQEAWENYRSGNDKGISSKDLKRKLFGDNFD</sequence>
<dbReference type="Proteomes" id="UP000186657">
    <property type="component" value="Unassembled WGS sequence"/>
</dbReference>
<gene>
    <name evidence="1" type="ORF">BJP37_24225</name>
</gene>
<protein>
    <recommendedName>
        <fullName evidence="3">Addiction module component</fullName>
    </recommendedName>
</protein>
<name>A0A1U7N6W1_9CYAN</name>
<comment type="caution">
    <text evidence="1">The sequence shown here is derived from an EMBL/GenBank/DDBJ whole genome shotgun (WGS) entry which is preliminary data.</text>
</comment>